<dbReference type="InterPro" id="IPR027417">
    <property type="entry name" value="P-loop_NTPase"/>
</dbReference>
<feature type="region of interest" description="Disordered" evidence="9">
    <location>
        <begin position="1"/>
        <end position="20"/>
    </location>
</feature>
<evidence type="ECO:0000256" key="3">
    <source>
        <dbReference type="ARBA" id="ARBA00022475"/>
    </source>
</evidence>
<dbReference type="InterPro" id="IPR036640">
    <property type="entry name" value="ABC1_TM_sf"/>
</dbReference>
<dbReference type="InterPro" id="IPR011527">
    <property type="entry name" value="ABC1_TM_dom"/>
</dbReference>
<feature type="domain" description="ABC transmembrane type-1" evidence="12">
    <location>
        <begin position="46"/>
        <end position="334"/>
    </location>
</feature>
<dbReference type="AlphaFoldDB" id="A0A3G3IGF5"/>
<feature type="transmembrane region" description="Helical" evidence="10">
    <location>
        <begin position="192"/>
        <end position="210"/>
    </location>
</feature>
<dbReference type="CDD" id="cd03254">
    <property type="entry name" value="ABCC_Glucan_exporter_like"/>
    <property type="match status" value="1"/>
</dbReference>
<dbReference type="PANTHER" id="PTHR43394:SF1">
    <property type="entry name" value="ATP-BINDING CASSETTE SUB-FAMILY B MEMBER 10, MITOCHONDRIAL"/>
    <property type="match status" value="1"/>
</dbReference>
<dbReference type="SUPFAM" id="SSF90123">
    <property type="entry name" value="ABC transporter transmembrane region"/>
    <property type="match status" value="1"/>
</dbReference>
<comment type="subcellular location">
    <subcellularLocation>
        <location evidence="1">Cell membrane</location>
        <topology evidence="1">Multi-pass membrane protein</topology>
    </subcellularLocation>
</comment>
<dbReference type="InterPro" id="IPR039421">
    <property type="entry name" value="Type_1_exporter"/>
</dbReference>
<dbReference type="OMA" id="MTWLGER"/>
<feature type="transmembrane region" description="Helical" evidence="10">
    <location>
        <begin position="279"/>
        <end position="299"/>
    </location>
</feature>
<sequence>MSPPGPSGGQTRPKGPRWAVGEKPKDLKGTMVRLLHYIGKYRRDIAFGVVFSITAAVLTLIGPQYLAQVTDLVSGSILGGTSLDLGRIGGICLVLVFIYSASVIFSTCQEYLISASSEKIANVMRDDLSRKINRVPLGYFDRSSTGDIMSRLTNDADTVGNTCSESIALFISSITLAAGSVAMMFYTDPTLAAISIVPTGVGFVLMFVLIKKSQKYYRRQQGDLGAMNGLVEEVYYGHDIVRAYNGEAGSKKRFTAINDSLYTSAFYARFMTSLMPQMLNFISNIGYVIVCIFGSMMVIDGRIGYGVIVAFIVYVNQFTRPILMISESLTSMQSVAAASERIFDFLDAPEMGDEGYKDVSVANVRGEVEFRDVHFSYVPGREVIHGFSQKVEPGQKVAIVGLTGAGKTTIVNLLMRFYEADSGDILIDGIPTRSMTRSQVHGLFCMVLQDTWLFNGTIRDNIAYTKEGVSESDIRAACRAAGIDDFIMGLPDGYDTVLTDGMRLSAGQKQQITIARAIVRDAPLLILDEATSSVDTMTEKHIQNAMDVLMEGRTSFIIAHRLSTVRNADLILVMKDGSIFEKGTHEELMGIGGFYKELYDSQFENCE</sequence>
<dbReference type="PROSITE" id="PS50893">
    <property type="entry name" value="ABC_TRANSPORTER_2"/>
    <property type="match status" value="1"/>
</dbReference>
<dbReference type="Proteomes" id="UP000273278">
    <property type="component" value="Chromosome"/>
</dbReference>
<proteinExistence type="predicted"/>
<evidence type="ECO:0000256" key="4">
    <source>
        <dbReference type="ARBA" id="ARBA00022692"/>
    </source>
</evidence>
<keyword evidence="4 10" id="KW-0812">Transmembrane</keyword>
<dbReference type="GeneID" id="41321553"/>
<keyword evidence="8 10" id="KW-0472">Membrane</keyword>
<gene>
    <name evidence="13" type="ORF">BKD89_03755</name>
</gene>
<name>A0A3G3IGF5_9ARCH</name>
<evidence type="ECO:0000259" key="11">
    <source>
        <dbReference type="PROSITE" id="PS50893"/>
    </source>
</evidence>
<accession>A0A3G3IGF5</accession>
<dbReference type="PANTHER" id="PTHR43394">
    <property type="entry name" value="ATP-DEPENDENT PERMEASE MDL1, MITOCHONDRIAL"/>
    <property type="match status" value="1"/>
</dbReference>
<organism evidence="13 14">
    <name type="scientific">Methanomethylophilus alvi</name>
    <dbReference type="NCBI Taxonomy" id="1291540"/>
    <lineage>
        <taxon>Archaea</taxon>
        <taxon>Methanobacteriati</taxon>
        <taxon>Thermoplasmatota</taxon>
        <taxon>Thermoplasmata</taxon>
        <taxon>Methanomassiliicoccales</taxon>
        <taxon>Methanomethylophilaceae</taxon>
        <taxon>Methanomethylophilus</taxon>
    </lineage>
</organism>
<dbReference type="Pfam" id="PF00664">
    <property type="entry name" value="ABC_membrane"/>
    <property type="match status" value="1"/>
</dbReference>
<evidence type="ECO:0000256" key="9">
    <source>
        <dbReference type="SAM" id="MobiDB-lite"/>
    </source>
</evidence>
<feature type="domain" description="ABC transporter" evidence="11">
    <location>
        <begin position="368"/>
        <end position="601"/>
    </location>
</feature>
<evidence type="ECO:0000259" key="12">
    <source>
        <dbReference type="PROSITE" id="PS50929"/>
    </source>
</evidence>
<dbReference type="FunFam" id="1.20.1560.10:FF:000011">
    <property type="entry name" value="Multidrug ABC transporter ATP-binding protein"/>
    <property type="match status" value="1"/>
</dbReference>
<feature type="transmembrane region" description="Helical" evidence="10">
    <location>
        <begin position="167"/>
        <end position="186"/>
    </location>
</feature>
<evidence type="ECO:0000256" key="8">
    <source>
        <dbReference type="ARBA" id="ARBA00023136"/>
    </source>
</evidence>
<dbReference type="SUPFAM" id="SSF52540">
    <property type="entry name" value="P-loop containing nucleoside triphosphate hydrolases"/>
    <property type="match status" value="1"/>
</dbReference>
<evidence type="ECO:0000256" key="6">
    <source>
        <dbReference type="ARBA" id="ARBA00022840"/>
    </source>
</evidence>
<dbReference type="Gene3D" id="3.40.50.300">
    <property type="entry name" value="P-loop containing nucleotide triphosphate hydrolases"/>
    <property type="match status" value="1"/>
</dbReference>
<evidence type="ECO:0000256" key="10">
    <source>
        <dbReference type="SAM" id="Phobius"/>
    </source>
</evidence>
<evidence type="ECO:0000313" key="14">
    <source>
        <dbReference type="Proteomes" id="UP000273278"/>
    </source>
</evidence>
<feature type="transmembrane region" description="Helical" evidence="10">
    <location>
        <begin position="45"/>
        <end position="65"/>
    </location>
</feature>
<dbReference type="Gene3D" id="1.20.1560.10">
    <property type="entry name" value="ABC transporter type 1, transmembrane domain"/>
    <property type="match status" value="1"/>
</dbReference>
<keyword evidence="5" id="KW-0547">Nucleotide-binding</keyword>
<reference evidence="13 14" key="1">
    <citation type="submission" date="2016-10" db="EMBL/GenBank/DDBJ databases">
        <title>Complete genome of the TMA-utilizing, human hosted archaeon Methanomethylophilus alvus Gen. nov, sp. nov., strain Mx-05, derived from a pure culture.</title>
        <authorList>
            <person name="Brugere J.-F."/>
            <person name="Ben Hania W."/>
            <person name="Chaudhary P.P."/>
            <person name="Gaci N."/>
            <person name="Borrel G."/>
            <person name="Cao Van Tuat L."/>
            <person name="Fardeau M.-L."/>
            <person name="Harris H.M.B."/>
            <person name="O'Toole P.W."/>
            <person name="Ollivier B."/>
        </authorList>
    </citation>
    <scope>NUCLEOTIDE SEQUENCE [LARGE SCALE GENOMIC DNA]</scope>
    <source>
        <strain evidence="13 14">Mx-05</strain>
    </source>
</reference>
<keyword evidence="3" id="KW-1003">Cell membrane</keyword>
<dbReference type="EMBL" id="CP017686">
    <property type="protein sequence ID" value="AYQ54920.1"/>
    <property type="molecule type" value="Genomic_DNA"/>
</dbReference>
<evidence type="ECO:0000256" key="5">
    <source>
        <dbReference type="ARBA" id="ARBA00022741"/>
    </source>
</evidence>
<keyword evidence="2" id="KW-0813">Transport</keyword>
<evidence type="ECO:0000256" key="2">
    <source>
        <dbReference type="ARBA" id="ARBA00022448"/>
    </source>
</evidence>
<dbReference type="GO" id="GO:0005524">
    <property type="term" value="F:ATP binding"/>
    <property type="evidence" value="ECO:0007669"/>
    <property type="project" value="UniProtKB-KW"/>
</dbReference>
<dbReference type="InterPro" id="IPR003593">
    <property type="entry name" value="AAA+_ATPase"/>
</dbReference>
<evidence type="ECO:0000256" key="1">
    <source>
        <dbReference type="ARBA" id="ARBA00004651"/>
    </source>
</evidence>
<dbReference type="FunFam" id="3.40.50.300:FF:000287">
    <property type="entry name" value="Multidrug ABC transporter ATP-binding protein"/>
    <property type="match status" value="1"/>
</dbReference>
<feature type="transmembrane region" description="Helical" evidence="10">
    <location>
        <begin position="85"/>
        <end position="105"/>
    </location>
</feature>
<evidence type="ECO:0000313" key="13">
    <source>
        <dbReference type="EMBL" id="AYQ54920.1"/>
    </source>
</evidence>
<protein>
    <submittedName>
        <fullName evidence="13">ABC transporter</fullName>
    </submittedName>
</protein>
<keyword evidence="6" id="KW-0067">ATP-binding</keyword>
<dbReference type="Pfam" id="PF00005">
    <property type="entry name" value="ABC_tran"/>
    <property type="match status" value="1"/>
</dbReference>
<keyword evidence="7 10" id="KW-1133">Transmembrane helix</keyword>
<dbReference type="CDD" id="cd18547">
    <property type="entry name" value="ABC_6TM_Tm288_like"/>
    <property type="match status" value="1"/>
</dbReference>
<dbReference type="GO" id="GO:0005886">
    <property type="term" value="C:plasma membrane"/>
    <property type="evidence" value="ECO:0007669"/>
    <property type="project" value="UniProtKB-SubCell"/>
</dbReference>
<dbReference type="InterPro" id="IPR003439">
    <property type="entry name" value="ABC_transporter-like_ATP-bd"/>
</dbReference>
<dbReference type="GO" id="GO:0016887">
    <property type="term" value="F:ATP hydrolysis activity"/>
    <property type="evidence" value="ECO:0007669"/>
    <property type="project" value="InterPro"/>
</dbReference>
<dbReference type="SMART" id="SM00382">
    <property type="entry name" value="AAA"/>
    <property type="match status" value="1"/>
</dbReference>
<dbReference type="RefSeq" id="WP_015504650.1">
    <property type="nucleotide sequence ID" value="NZ_CP017686.1"/>
</dbReference>
<dbReference type="PROSITE" id="PS50929">
    <property type="entry name" value="ABC_TM1F"/>
    <property type="match status" value="1"/>
</dbReference>
<evidence type="ECO:0000256" key="7">
    <source>
        <dbReference type="ARBA" id="ARBA00022989"/>
    </source>
</evidence>
<dbReference type="GO" id="GO:0015421">
    <property type="term" value="F:ABC-type oligopeptide transporter activity"/>
    <property type="evidence" value="ECO:0007669"/>
    <property type="project" value="TreeGrafter"/>
</dbReference>